<dbReference type="AlphaFoldDB" id="A0A2W5JXH5"/>
<evidence type="ECO:0000313" key="2">
    <source>
        <dbReference type="EMBL" id="PZQ09536.1"/>
    </source>
</evidence>
<protein>
    <submittedName>
        <fullName evidence="2">Uncharacterized protein</fullName>
    </submittedName>
</protein>
<gene>
    <name evidence="2" type="ORF">DI564_17570</name>
</gene>
<sequence length="131" mass="13776">MSIRRRHGLPARLRVLALVWLALCVAAQPLLARLADIHHAVHDVAASQVGHGHDHAAFDAPLPAVADEPDLPSILHDVLHLAHCCGQASVPSAAVIDLPASMPAAAAPSRAPDPLRRDAGRGVPYRPPILV</sequence>
<evidence type="ECO:0000313" key="3">
    <source>
        <dbReference type="Proteomes" id="UP000249046"/>
    </source>
</evidence>
<proteinExistence type="predicted"/>
<name>A0A2W5JXH5_9GAMM</name>
<organism evidence="2 3">
    <name type="scientific">Rhodanobacter denitrificans</name>
    <dbReference type="NCBI Taxonomy" id="666685"/>
    <lineage>
        <taxon>Bacteria</taxon>
        <taxon>Pseudomonadati</taxon>
        <taxon>Pseudomonadota</taxon>
        <taxon>Gammaproteobacteria</taxon>
        <taxon>Lysobacterales</taxon>
        <taxon>Rhodanobacteraceae</taxon>
        <taxon>Rhodanobacter</taxon>
    </lineage>
</organism>
<reference evidence="2 3" key="1">
    <citation type="submission" date="2017-08" db="EMBL/GenBank/DDBJ databases">
        <title>Infants hospitalized years apart are colonized by the same room-sourced microbial strains.</title>
        <authorList>
            <person name="Brooks B."/>
            <person name="Olm M.R."/>
            <person name="Firek B.A."/>
            <person name="Baker R."/>
            <person name="Thomas B.C."/>
            <person name="Morowitz M.J."/>
            <person name="Banfield J.F."/>
        </authorList>
    </citation>
    <scope>NUCLEOTIDE SEQUENCE [LARGE SCALE GENOMIC DNA]</scope>
    <source>
        <strain evidence="2">S2_005_003_R2_42</strain>
    </source>
</reference>
<feature type="region of interest" description="Disordered" evidence="1">
    <location>
        <begin position="105"/>
        <end position="131"/>
    </location>
</feature>
<dbReference type="EMBL" id="QFPO01000027">
    <property type="protein sequence ID" value="PZQ09536.1"/>
    <property type="molecule type" value="Genomic_DNA"/>
</dbReference>
<accession>A0A2W5JXH5</accession>
<comment type="caution">
    <text evidence="2">The sequence shown here is derived from an EMBL/GenBank/DDBJ whole genome shotgun (WGS) entry which is preliminary data.</text>
</comment>
<dbReference type="Proteomes" id="UP000249046">
    <property type="component" value="Unassembled WGS sequence"/>
</dbReference>
<evidence type="ECO:0000256" key="1">
    <source>
        <dbReference type="SAM" id="MobiDB-lite"/>
    </source>
</evidence>